<feature type="region of interest" description="Disordered" evidence="1">
    <location>
        <begin position="321"/>
        <end position="344"/>
    </location>
</feature>
<feature type="compositionally biased region" description="Polar residues" evidence="1">
    <location>
        <begin position="633"/>
        <end position="648"/>
    </location>
</feature>
<feature type="compositionally biased region" description="Basic and acidic residues" evidence="1">
    <location>
        <begin position="15"/>
        <end position="35"/>
    </location>
</feature>
<evidence type="ECO:0000313" key="2">
    <source>
        <dbReference type="EMBL" id="CEL66689.1"/>
    </source>
</evidence>
<feature type="region of interest" description="Disordered" evidence="1">
    <location>
        <begin position="633"/>
        <end position="659"/>
    </location>
</feature>
<dbReference type="EMBL" id="LN714482">
    <property type="protein sequence ID" value="CEL66689.1"/>
    <property type="molecule type" value="Genomic_DNA"/>
</dbReference>
<feature type="region of interest" description="Disordered" evidence="1">
    <location>
        <begin position="590"/>
        <end position="620"/>
    </location>
</feature>
<feature type="region of interest" description="Disordered" evidence="1">
    <location>
        <begin position="191"/>
        <end position="223"/>
    </location>
</feature>
<feature type="compositionally biased region" description="Basic and acidic residues" evidence="1">
    <location>
        <begin position="285"/>
        <end position="294"/>
    </location>
</feature>
<feature type="compositionally biased region" description="Polar residues" evidence="1">
    <location>
        <begin position="606"/>
        <end position="617"/>
    </location>
</feature>
<feature type="compositionally biased region" description="Basic and acidic residues" evidence="1">
    <location>
        <begin position="119"/>
        <end position="131"/>
    </location>
</feature>
<organism evidence="2">
    <name type="scientific">Neospora caninum (strain Liverpool)</name>
    <dbReference type="NCBI Taxonomy" id="572307"/>
    <lineage>
        <taxon>Eukaryota</taxon>
        <taxon>Sar</taxon>
        <taxon>Alveolata</taxon>
        <taxon>Apicomplexa</taxon>
        <taxon>Conoidasida</taxon>
        <taxon>Coccidia</taxon>
        <taxon>Eucoccidiorida</taxon>
        <taxon>Eimeriorina</taxon>
        <taxon>Sarcocystidae</taxon>
        <taxon>Neospora</taxon>
    </lineage>
</organism>
<protein>
    <submittedName>
        <fullName evidence="2">Uncharacterized protein</fullName>
    </submittedName>
</protein>
<proteinExistence type="predicted"/>
<feature type="region of interest" description="Disordered" evidence="1">
    <location>
        <begin position="473"/>
        <end position="492"/>
    </location>
</feature>
<evidence type="ECO:0000256" key="1">
    <source>
        <dbReference type="SAM" id="MobiDB-lite"/>
    </source>
</evidence>
<reference evidence="2" key="1">
    <citation type="journal article" date="2015" name="PLoS ONE">
        <title>Comprehensive Evaluation of Toxoplasma gondii VEG and Neospora caninum LIV Genomes with Tachyzoite Stage Transcriptome and Proteome Defines Novel Transcript Features.</title>
        <authorList>
            <person name="Ramaprasad A."/>
            <person name="Mourier T."/>
            <person name="Naeem R."/>
            <person name="Malas T.B."/>
            <person name="Moussa E."/>
            <person name="Panigrahi A."/>
            <person name="Vermont S.J."/>
            <person name="Otto T.D."/>
            <person name="Wastling J."/>
            <person name="Pain A."/>
        </authorList>
    </citation>
    <scope>NUCLEOTIDE SEQUENCE</scope>
    <source>
        <strain evidence="2">Liverpool</strain>
    </source>
</reference>
<accession>A0A0F7U9V6</accession>
<feature type="compositionally biased region" description="Polar residues" evidence="1">
    <location>
        <begin position="93"/>
        <end position="115"/>
    </location>
</feature>
<sequence length="679" mass="73306">MAAMVSFASSLRCKSVGDLDRRETVSSTGRDRDGTGDSEFSAPFTPYTLQTRKGRQTPPPLPQRGKGHVSPVGQYIRRSIYTPEESAPAAVTPRSTLAPSSGRTNSHGQSKSPQSVRVKAAEAKLPPKSDHGGGSAWRDSSHIGVSSARLSSPPVTNAAKRSDFVRLEQCLLSTEKGWSALKSELRRVGSPYAVTPEPGENLRGRSTSPGHSARTAVHDRGGARKGAAVCAALTTARSPAARGRQVARATPRSQPPVERAERLSKSVPPRSDAAVKKPAASSPSDMRRTVVRETSRRVTIAREEVSPAGVSSAKVRESFLPRQRPRPSQRGNMEMAGLNDPSPTLEAVIPDDEKKRFRAAWKEAHAQLAAKMNEWVHGLPEEIRIQVTKAPGVDAKFLALRDCVLALCTAAESRAESLLEARARNDESKRSLKTEQYKAGTMLVEVQGGLLAATKKIQQLDRLVRLTVRQRPFSEQRVKSTHDSGSAAAGGASPYTSYTSIYKIDLPQRGGSHDDDYPVPVDDHQMLGVPSADESLPPVKSIQREEGVLATDGQQHYDSTPVSERAIFINEEDATVHQNVQDAARICDYSPHTPRSATEGTGHPSFLSSEPPCTSSVREGANEMGANKQSLTPLRQLSGDSGQASAELSLSGIPPEGATVNEDVSWARSFISEWYAHRR</sequence>
<feature type="region of interest" description="Disordered" evidence="1">
    <location>
        <begin position="235"/>
        <end position="294"/>
    </location>
</feature>
<name>A0A0F7U9V6_NEOCL</name>
<dbReference type="AlphaFoldDB" id="A0A0F7U9V6"/>
<feature type="compositionally biased region" description="Basic and acidic residues" evidence="1">
    <location>
        <begin position="473"/>
        <end position="482"/>
    </location>
</feature>
<feature type="region of interest" description="Disordered" evidence="1">
    <location>
        <begin position="1"/>
        <end position="163"/>
    </location>
</feature>
<gene>
    <name evidence="2" type="ORF">BN1204_024986</name>
</gene>